<proteinExistence type="predicted"/>
<reference evidence="2" key="1">
    <citation type="submission" date="2021-01" db="EMBL/GenBank/DDBJ databases">
        <authorList>
            <person name="Corre E."/>
            <person name="Pelletier E."/>
            <person name="Niang G."/>
            <person name="Scheremetjew M."/>
            <person name="Finn R."/>
            <person name="Kale V."/>
            <person name="Holt S."/>
            <person name="Cochrane G."/>
            <person name="Meng A."/>
            <person name="Brown T."/>
            <person name="Cohen L."/>
        </authorList>
    </citation>
    <scope>NUCLEOTIDE SEQUENCE</scope>
    <source>
        <strain evidence="2">GSO104</strain>
    </source>
</reference>
<name>A0A7S4W1U0_9STRA</name>
<feature type="region of interest" description="Disordered" evidence="1">
    <location>
        <begin position="78"/>
        <end position="104"/>
    </location>
</feature>
<dbReference type="AlphaFoldDB" id="A0A7S4W1U0"/>
<accession>A0A7S4W1U0</accession>
<dbReference type="EMBL" id="HBNS01045980">
    <property type="protein sequence ID" value="CAE4646241.1"/>
    <property type="molecule type" value="Transcribed_RNA"/>
</dbReference>
<evidence type="ECO:0000256" key="1">
    <source>
        <dbReference type="SAM" id="MobiDB-lite"/>
    </source>
</evidence>
<sequence>MMRRQFEEMNEGSSQKIEQLQRKEIVPDVVASQNLMTVAEEKRAIPEMDLITFLYEDLQQQKLRTQLLLQLSLPQLRRNSNQPPLEQQLHHLGRQENTGSSYYT</sequence>
<evidence type="ECO:0000313" key="2">
    <source>
        <dbReference type="EMBL" id="CAE4646241.1"/>
    </source>
</evidence>
<organism evidence="2">
    <name type="scientific">Ditylum brightwellii</name>
    <dbReference type="NCBI Taxonomy" id="49249"/>
    <lineage>
        <taxon>Eukaryota</taxon>
        <taxon>Sar</taxon>
        <taxon>Stramenopiles</taxon>
        <taxon>Ochrophyta</taxon>
        <taxon>Bacillariophyta</taxon>
        <taxon>Mediophyceae</taxon>
        <taxon>Lithodesmiophycidae</taxon>
        <taxon>Lithodesmiales</taxon>
        <taxon>Lithodesmiaceae</taxon>
        <taxon>Ditylum</taxon>
    </lineage>
</organism>
<protein>
    <submittedName>
        <fullName evidence="2">Uncharacterized protein</fullName>
    </submittedName>
</protein>
<feature type="compositionally biased region" description="Polar residues" evidence="1">
    <location>
        <begin position="95"/>
        <end position="104"/>
    </location>
</feature>
<gene>
    <name evidence="2" type="ORF">DBRI00130_LOCUS35540</name>
</gene>